<feature type="compositionally biased region" description="Polar residues" evidence="8">
    <location>
        <begin position="39"/>
        <end position="49"/>
    </location>
</feature>
<keyword evidence="4" id="KW-0496">Mitochondrion</keyword>
<evidence type="ECO:0000256" key="2">
    <source>
        <dbReference type="ARBA" id="ARBA00009254"/>
    </source>
</evidence>
<sequence>MPVRSIGQLSRSCRLYFFSETPPSFLIPSLLSPAVSTPIRTSKFSTSRPQRFPRDRNPSRGVSAVRRTGPREPLSVSKLPLPQPVLDPSKRSQVLVDENHGLWQFFNKERTALSKPEDDYAHGRPWSAEELRNKSWEDLHSLWWVCVKERNRVATQSVERARLKAGYGDFEAQRRDTTVRRTQRAIKQVLTERWYSWEDARKIARADSEVDLSGNGPAYKPQDLEVT</sequence>
<gene>
    <name evidence="9" type="primary">MRPL4</name>
    <name evidence="9" type="ORF">GP486_006061</name>
</gene>
<feature type="region of interest" description="Disordered" evidence="8">
    <location>
        <begin position="39"/>
        <end position="85"/>
    </location>
</feature>
<protein>
    <recommendedName>
        <fullName evidence="6">Large ribosomal subunit protein uL29m</fullName>
    </recommendedName>
    <alternativeName>
        <fullName evidence="7">54S ribosomal protein L4, mitochondrial</fullName>
    </alternativeName>
</protein>
<keyword evidence="3 9" id="KW-0689">Ribosomal protein</keyword>
<comment type="subcellular location">
    <subcellularLocation>
        <location evidence="1">Mitochondrion</location>
    </subcellularLocation>
</comment>
<dbReference type="Pfam" id="PF06984">
    <property type="entry name" value="MRP-L47"/>
    <property type="match status" value="1"/>
</dbReference>
<dbReference type="GO" id="GO:0005762">
    <property type="term" value="C:mitochondrial large ribosomal subunit"/>
    <property type="evidence" value="ECO:0007669"/>
    <property type="project" value="TreeGrafter"/>
</dbReference>
<dbReference type="GO" id="GO:0032543">
    <property type="term" value="P:mitochondrial translation"/>
    <property type="evidence" value="ECO:0007669"/>
    <property type="project" value="TreeGrafter"/>
</dbReference>
<organism evidence="9 10">
    <name type="scientific">Trichoglossum hirsutum</name>
    <dbReference type="NCBI Taxonomy" id="265104"/>
    <lineage>
        <taxon>Eukaryota</taxon>
        <taxon>Fungi</taxon>
        <taxon>Dikarya</taxon>
        <taxon>Ascomycota</taxon>
        <taxon>Pezizomycotina</taxon>
        <taxon>Geoglossomycetes</taxon>
        <taxon>Geoglossales</taxon>
        <taxon>Geoglossaceae</taxon>
        <taxon>Trichoglossum</taxon>
    </lineage>
</organism>
<keyword evidence="5" id="KW-0687">Ribonucleoprotein</keyword>
<evidence type="ECO:0000256" key="8">
    <source>
        <dbReference type="SAM" id="MobiDB-lite"/>
    </source>
</evidence>
<dbReference type="Proteomes" id="UP000750711">
    <property type="component" value="Unassembled WGS sequence"/>
</dbReference>
<evidence type="ECO:0000256" key="6">
    <source>
        <dbReference type="ARBA" id="ARBA00035289"/>
    </source>
</evidence>
<name>A0A9P8L831_9PEZI</name>
<dbReference type="PANTHER" id="PTHR21183:SF18">
    <property type="entry name" value="LARGE RIBOSOMAL SUBUNIT PROTEIN UL29M"/>
    <property type="match status" value="1"/>
</dbReference>
<dbReference type="EMBL" id="JAGHQM010001271">
    <property type="protein sequence ID" value="KAH0555996.1"/>
    <property type="molecule type" value="Genomic_DNA"/>
</dbReference>
<comment type="similarity">
    <text evidence="2">Belongs to the universal ribosomal protein uL29 family.</text>
</comment>
<dbReference type="GO" id="GO:0003735">
    <property type="term" value="F:structural constituent of ribosome"/>
    <property type="evidence" value="ECO:0007669"/>
    <property type="project" value="InterPro"/>
</dbReference>
<evidence type="ECO:0000256" key="3">
    <source>
        <dbReference type="ARBA" id="ARBA00022980"/>
    </source>
</evidence>
<dbReference type="InterPro" id="IPR010729">
    <property type="entry name" value="Ribosomal_uL29_mit"/>
</dbReference>
<evidence type="ECO:0000313" key="9">
    <source>
        <dbReference type="EMBL" id="KAH0555996.1"/>
    </source>
</evidence>
<dbReference type="Gene3D" id="6.10.330.20">
    <property type="match status" value="1"/>
</dbReference>
<feature type="region of interest" description="Disordered" evidence="8">
    <location>
        <begin position="206"/>
        <end position="227"/>
    </location>
</feature>
<evidence type="ECO:0000313" key="10">
    <source>
        <dbReference type="Proteomes" id="UP000750711"/>
    </source>
</evidence>
<evidence type="ECO:0000256" key="1">
    <source>
        <dbReference type="ARBA" id="ARBA00004173"/>
    </source>
</evidence>
<proteinExistence type="inferred from homology"/>
<accession>A0A9P8L831</accession>
<evidence type="ECO:0000256" key="5">
    <source>
        <dbReference type="ARBA" id="ARBA00023274"/>
    </source>
</evidence>
<evidence type="ECO:0000256" key="4">
    <source>
        <dbReference type="ARBA" id="ARBA00023128"/>
    </source>
</evidence>
<dbReference type="AlphaFoldDB" id="A0A9P8L831"/>
<keyword evidence="10" id="KW-1185">Reference proteome</keyword>
<dbReference type="InterPro" id="IPR038340">
    <property type="entry name" value="MRP-L47_sf"/>
</dbReference>
<evidence type="ECO:0000256" key="7">
    <source>
        <dbReference type="ARBA" id="ARBA00035399"/>
    </source>
</evidence>
<reference evidence="9" key="1">
    <citation type="submission" date="2021-03" db="EMBL/GenBank/DDBJ databases">
        <title>Comparative genomics and phylogenomic investigation of the class Geoglossomycetes provide insights into ecological specialization and systematics.</title>
        <authorList>
            <person name="Melie T."/>
            <person name="Pirro S."/>
            <person name="Miller A.N."/>
            <person name="Quandt A."/>
        </authorList>
    </citation>
    <scope>NUCLEOTIDE SEQUENCE</scope>
    <source>
        <strain evidence="9">CAQ_001_2017</strain>
    </source>
</reference>
<dbReference type="PANTHER" id="PTHR21183">
    <property type="entry name" value="RIBOSOMAL PROTEIN L47, MITOCHONDRIAL-RELATED"/>
    <property type="match status" value="1"/>
</dbReference>
<comment type="caution">
    <text evidence="9">The sequence shown here is derived from an EMBL/GenBank/DDBJ whole genome shotgun (WGS) entry which is preliminary data.</text>
</comment>